<dbReference type="InterPro" id="IPR003746">
    <property type="entry name" value="DUF167"/>
</dbReference>
<dbReference type="AlphaFoldDB" id="A0A1F5QB63"/>
<reference evidence="2 3" key="1">
    <citation type="journal article" date="2016" name="Nat. Commun.">
        <title>Thousands of microbial genomes shed light on interconnected biogeochemical processes in an aquifer system.</title>
        <authorList>
            <person name="Anantharaman K."/>
            <person name="Brown C.T."/>
            <person name="Hug L.A."/>
            <person name="Sharon I."/>
            <person name="Castelle C.J."/>
            <person name="Probst A.J."/>
            <person name="Thomas B.C."/>
            <person name="Singh A."/>
            <person name="Wilkins M.J."/>
            <person name="Karaoz U."/>
            <person name="Brodie E.L."/>
            <person name="Williams K.H."/>
            <person name="Hubbard S.S."/>
            <person name="Banfield J.F."/>
        </authorList>
    </citation>
    <scope>NUCLEOTIDE SEQUENCE [LARGE SCALE GENOMIC DNA]</scope>
</reference>
<accession>A0A1F5QB63</accession>
<comment type="similarity">
    <text evidence="1">Belongs to the UPF0235 family.</text>
</comment>
<evidence type="ECO:0000313" key="3">
    <source>
        <dbReference type="Proteomes" id="UP000177235"/>
    </source>
</evidence>
<protein>
    <submittedName>
        <fullName evidence="2">Uncharacterized protein</fullName>
    </submittedName>
</protein>
<dbReference type="SUPFAM" id="SSF69786">
    <property type="entry name" value="YggU-like"/>
    <property type="match status" value="1"/>
</dbReference>
<dbReference type="NCBIfam" id="TIGR00251">
    <property type="entry name" value="DUF167 family protein"/>
    <property type="match status" value="1"/>
</dbReference>
<sequence>MTIAVKVKTGKRETTVEKTGDSSFAVSVKAAPEKGKANEAVIAALAKYFDVAKSNVRIVSGHASALKRIVIG</sequence>
<name>A0A1F5QB63_9BACT</name>
<dbReference type="PANTHER" id="PTHR13420">
    <property type="entry name" value="UPF0235 PROTEIN C15ORF40"/>
    <property type="match status" value="1"/>
</dbReference>
<dbReference type="PANTHER" id="PTHR13420:SF7">
    <property type="entry name" value="UPF0235 PROTEIN C15ORF40"/>
    <property type="match status" value="1"/>
</dbReference>
<dbReference type="EMBL" id="MFFF01000019">
    <property type="protein sequence ID" value="OGE99434.1"/>
    <property type="molecule type" value="Genomic_DNA"/>
</dbReference>
<dbReference type="InterPro" id="IPR036591">
    <property type="entry name" value="YggU-like_sf"/>
</dbReference>
<dbReference type="SMART" id="SM01152">
    <property type="entry name" value="DUF167"/>
    <property type="match status" value="1"/>
</dbReference>
<comment type="caution">
    <text evidence="2">The sequence shown here is derived from an EMBL/GenBank/DDBJ whole genome shotgun (WGS) entry which is preliminary data.</text>
</comment>
<organism evidence="2 3">
    <name type="scientific">Candidatus Doudnabacteria bacterium RIFCSPLOWO2_02_FULL_48_13</name>
    <dbReference type="NCBI Taxonomy" id="1817845"/>
    <lineage>
        <taxon>Bacteria</taxon>
        <taxon>Candidatus Doudnaibacteriota</taxon>
    </lineage>
</organism>
<dbReference type="GO" id="GO:0005737">
    <property type="term" value="C:cytoplasm"/>
    <property type="evidence" value="ECO:0007669"/>
    <property type="project" value="TreeGrafter"/>
</dbReference>
<dbReference type="Pfam" id="PF02594">
    <property type="entry name" value="DUF167"/>
    <property type="match status" value="1"/>
</dbReference>
<evidence type="ECO:0000256" key="1">
    <source>
        <dbReference type="ARBA" id="ARBA00010364"/>
    </source>
</evidence>
<proteinExistence type="inferred from homology"/>
<evidence type="ECO:0000313" key="2">
    <source>
        <dbReference type="EMBL" id="OGE99434.1"/>
    </source>
</evidence>
<dbReference type="Proteomes" id="UP000177235">
    <property type="component" value="Unassembled WGS sequence"/>
</dbReference>
<gene>
    <name evidence="2" type="ORF">A3J05_03780</name>
</gene>
<dbReference type="Gene3D" id="3.30.1200.10">
    <property type="entry name" value="YggU-like"/>
    <property type="match status" value="1"/>
</dbReference>